<proteinExistence type="predicted"/>
<reference evidence="2 3" key="2">
    <citation type="submission" date="2012-02" db="EMBL/GenBank/DDBJ databases">
        <title>Improved High-Quality Draft sequence of Eubacterium cellulosolvens 6.</title>
        <authorList>
            <consortium name="US DOE Joint Genome Institute"/>
            <person name="Lucas S."/>
            <person name="Han J."/>
            <person name="Lapidus A."/>
            <person name="Cheng J.-F."/>
            <person name="Goodwin L."/>
            <person name="Pitluck S."/>
            <person name="Peters L."/>
            <person name="Mikhailova N."/>
            <person name="Gu W."/>
            <person name="Detter J.C."/>
            <person name="Han C."/>
            <person name="Tapia R."/>
            <person name="Land M."/>
            <person name="Hauser L."/>
            <person name="Kyrpides N."/>
            <person name="Ivanova N."/>
            <person name="Pagani I."/>
            <person name="Johnson E."/>
            <person name="Mukhopadhyay B."/>
            <person name="Anderson I."/>
            <person name="Woyke T."/>
        </authorList>
    </citation>
    <scope>NUCLEOTIDE SEQUENCE [LARGE SCALE GENOMIC DNA]</scope>
    <source>
        <strain evidence="2 3">6</strain>
    </source>
</reference>
<evidence type="ECO:0000313" key="3">
    <source>
        <dbReference type="Proteomes" id="UP000005753"/>
    </source>
</evidence>
<keyword evidence="3" id="KW-1185">Reference proteome</keyword>
<evidence type="ECO:0000313" key="2">
    <source>
        <dbReference type="EMBL" id="EIM57015.1"/>
    </source>
</evidence>
<dbReference type="Proteomes" id="UP000005753">
    <property type="component" value="Chromosome"/>
</dbReference>
<feature type="coiled-coil region" evidence="1">
    <location>
        <begin position="71"/>
        <end position="98"/>
    </location>
</feature>
<dbReference type="STRING" id="633697.EubceDRAFT1_1198"/>
<evidence type="ECO:0000256" key="1">
    <source>
        <dbReference type="SAM" id="Coils"/>
    </source>
</evidence>
<protein>
    <submittedName>
        <fullName evidence="2">Uncharacterized protein</fullName>
    </submittedName>
</protein>
<sequence length="99" mass="11712">MATKCEFEEKREACLGARERIGDMLTTLCEQGMQLQSIYEELAWDWRDNRNVSVGFQNKIEQVAMVHGYTSNVLEEEKERISLELRRLEDEAELEEKQR</sequence>
<dbReference type="EMBL" id="CM001487">
    <property type="protein sequence ID" value="EIM57015.1"/>
    <property type="molecule type" value="Genomic_DNA"/>
</dbReference>
<dbReference type="AlphaFoldDB" id="I5AT92"/>
<reference evidence="2 3" key="1">
    <citation type="submission" date="2010-08" db="EMBL/GenBank/DDBJ databases">
        <authorList>
            <consortium name="US DOE Joint Genome Institute (JGI-PGF)"/>
            <person name="Lucas S."/>
            <person name="Copeland A."/>
            <person name="Lapidus A."/>
            <person name="Cheng J.-F."/>
            <person name="Bruce D."/>
            <person name="Goodwin L."/>
            <person name="Pitluck S."/>
            <person name="Land M.L."/>
            <person name="Hauser L."/>
            <person name="Chang Y.-J."/>
            <person name="Anderson I.J."/>
            <person name="Johnson E."/>
            <person name="Mulhopadhyay B."/>
            <person name="Kyrpides N."/>
            <person name="Woyke T.J."/>
        </authorList>
    </citation>
    <scope>NUCLEOTIDE SEQUENCE [LARGE SCALE GENOMIC DNA]</scope>
    <source>
        <strain evidence="2 3">6</strain>
    </source>
</reference>
<gene>
    <name evidence="2" type="ORF">EubceDRAFT1_1198</name>
</gene>
<organism evidence="2 3">
    <name type="scientific">Eubacterium cellulosolvens (strain ATCC 43171 / JCM 9499 / 6)</name>
    <name type="common">Cillobacterium cellulosolvens</name>
    <dbReference type="NCBI Taxonomy" id="633697"/>
    <lineage>
        <taxon>Bacteria</taxon>
        <taxon>Bacillati</taxon>
        <taxon>Bacillota</taxon>
        <taxon>Clostridia</taxon>
        <taxon>Eubacteriales</taxon>
        <taxon>Eubacteriaceae</taxon>
        <taxon>Eubacterium</taxon>
    </lineage>
</organism>
<dbReference type="HOGENOM" id="CLU_2316071_0_0_9"/>
<keyword evidence="1" id="KW-0175">Coiled coil</keyword>
<name>I5AT92_EUBC6</name>
<accession>I5AT92</accession>